<keyword evidence="1" id="KW-1133">Transmembrane helix</keyword>
<dbReference type="EMBL" id="LFTY01000002">
    <property type="protein sequence ID" value="KMW56567.1"/>
    <property type="molecule type" value="Genomic_DNA"/>
</dbReference>
<organism evidence="2 3">
    <name type="scientific">Candidatus Rhodobacter oscarellae</name>
    <dbReference type="NCBI Taxonomy" id="1675527"/>
    <lineage>
        <taxon>Bacteria</taxon>
        <taxon>Pseudomonadati</taxon>
        <taxon>Pseudomonadota</taxon>
        <taxon>Alphaproteobacteria</taxon>
        <taxon>Rhodobacterales</taxon>
        <taxon>Rhodobacter group</taxon>
        <taxon>Rhodobacter</taxon>
    </lineage>
</organism>
<comment type="caution">
    <text evidence="2">The sequence shown here is derived from an EMBL/GenBank/DDBJ whole genome shotgun (WGS) entry which is preliminary data.</text>
</comment>
<name>A0A0J9E1J9_9RHOB</name>
<dbReference type="Proteomes" id="UP000037178">
    <property type="component" value="Unassembled WGS sequence"/>
</dbReference>
<dbReference type="AlphaFoldDB" id="A0A0J9E1J9"/>
<keyword evidence="3" id="KW-1185">Reference proteome</keyword>
<feature type="transmembrane region" description="Helical" evidence="1">
    <location>
        <begin position="30"/>
        <end position="61"/>
    </location>
</feature>
<dbReference type="GO" id="GO:0016746">
    <property type="term" value="F:acyltransferase activity"/>
    <property type="evidence" value="ECO:0007669"/>
    <property type="project" value="UniProtKB-KW"/>
</dbReference>
<gene>
    <name evidence="2" type="ORF">AIOL_001521</name>
</gene>
<accession>A0A0J9E1J9</accession>
<evidence type="ECO:0000313" key="3">
    <source>
        <dbReference type="Proteomes" id="UP000037178"/>
    </source>
</evidence>
<keyword evidence="1" id="KW-0812">Transmembrane</keyword>
<dbReference type="EC" id="2.3.1.-" evidence="2"/>
<protein>
    <submittedName>
        <fullName evidence="2">Putative poly(Beta-D-mannuronate) O-acetylase</fullName>
        <ecNumber evidence="2">2.3.1.-</ecNumber>
    </submittedName>
</protein>
<keyword evidence="1" id="KW-0472">Membrane</keyword>
<keyword evidence="2" id="KW-0012">Acyltransferase</keyword>
<keyword evidence="2" id="KW-0808">Transferase</keyword>
<dbReference type="STRING" id="1675527.AIOL_001521"/>
<dbReference type="PATRIC" id="fig|1675527.3.peg.1614"/>
<reference evidence="2 3" key="1">
    <citation type="submission" date="2015-06" db="EMBL/GenBank/DDBJ databases">
        <title>Draft genome sequence of an Alphaproteobacteria species associated to the Mediterranean sponge Oscarella lobularis.</title>
        <authorList>
            <person name="Jourda C."/>
            <person name="Santini S."/>
            <person name="Claverie J.-M."/>
        </authorList>
    </citation>
    <scope>NUCLEOTIDE SEQUENCE [LARGE SCALE GENOMIC DNA]</scope>
    <source>
        <strain evidence="2">IGS</strain>
    </source>
</reference>
<sequence length="91" mass="10263">MIFSSPIFVLGFLPVFLSAYYLAPHSARNWLILLASTVFYAWWRVDALVILFAIAGVSYAAGQVAAHPRPWNPSLGGPAWRWLRPGDAWRF</sequence>
<evidence type="ECO:0000313" key="2">
    <source>
        <dbReference type="EMBL" id="KMW56567.1"/>
    </source>
</evidence>
<feature type="transmembrane region" description="Helical" evidence="1">
    <location>
        <begin position="6"/>
        <end position="23"/>
    </location>
</feature>
<proteinExistence type="predicted"/>
<dbReference type="RefSeq" id="WP_200898742.1">
    <property type="nucleotide sequence ID" value="NZ_LFTY01000002.1"/>
</dbReference>
<evidence type="ECO:0000256" key="1">
    <source>
        <dbReference type="SAM" id="Phobius"/>
    </source>
</evidence>